<protein>
    <recommendedName>
        <fullName evidence="3">DUF3445 domain-containing protein</fullName>
    </recommendedName>
</protein>
<name>A0A1Y5TAM1_9RHOB</name>
<dbReference type="EMBL" id="FWFT01000006">
    <property type="protein sequence ID" value="SLN59385.1"/>
    <property type="molecule type" value="Genomic_DNA"/>
</dbReference>
<evidence type="ECO:0000313" key="2">
    <source>
        <dbReference type="Proteomes" id="UP000193623"/>
    </source>
</evidence>
<keyword evidence="2" id="KW-1185">Reference proteome</keyword>
<dbReference type="RefSeq" id="WP_085865539.1">
    <property type="nucleotide sequence ID" value="NZ_FWFT01000006.1"/>
</dbReference>
<dbReference type="OrthoDB" id="5242510at2"/>
<evidence type="ECO:0008006" key="3">
    <source>
        <dbReference type="Google" id="ProtNLM"/>
    </source>
</evidence>
<dbReference type="AlphaFoldDB" id="A0A1Y5TAM1"/>
<sequence>MDAKPTSILQKALPEGQAVRAAARLPSMQPVVGPWLFCDDAYGAQMVERRRLLDTQLDDVCAMQPDGLVAARSFLNDVLGCLPEGFALDAGTVRCPDGTSQTVDWDQPLQTVGRILQQDVCILEKRGDEHVLTGAVLCFPASWTLAEKIGRPLVRIHRPVADYDAGIAARVQRLFDGVQRGRPMWRANLLRYSDPALFQPRLEVDKRPVGQPDDPFIRSERQTVLRLEHPDAVAFVIHTTLVQVRSEKDH</sequence>
<dbReference type="InterPro" id="IPR021848">
    <property type="entry name" value="HODM_asu-like"/>
</dbReference>
<dbReference type="Pfam" id="PF11927">
    <property type="entry name" value="HODM_asu-like"/>
    <property type="match status" value="1"/>
</dbReference>
<proteinExistence type="predicted"/>
<accession>A0A1Y5TAM1</accession>
<reference evidence="1 2" key="1">
    <citation type="submission" date="2017-03" db="EMBL/GenBank/DDBJ databases">
        <authorList>
            <person name="Afonso C.L."/>
            <person name="Miller P.J."/>
            <person name="Scott M.A."/>
            <person name="Spackman E."/>
            <person name="Goraichik I."/>
            <person name="Dimitrov K.M."/>
            <person name="Suarez D.L."/>
            <person name="Swayne D.E."/>
        </authorList>
    </citation>
    <scope>NUCLEOTIDE SEQUENCE [LARGE SCALE GENOMIC DNA]</scope>
    <source>
        <strain evidence="1 2">CECT 8397</strain>
    </source>
</reference>
<organism evidence="1 2">
    <name type="scientific">Pseudooctadecabacter jejudonensis</name>
    <dbReference type="NCBI Taxonomy" id="1391910"/>
    <lineage>
        <taxon>Bacteria</taxon>
        <taxon>Pseudomonadati</taxon>
        <taxon>Pseudomonadota</taxon>
        <taxon>Alphaproteobacteria</taxon>
        <taxon>Rhodobacterales</taxon>
        <taxon>Paracoccaceae</taxon>
        <taxon>Pseudooctadecabacter</taxon>
    </lineage>
</organism>
<dbReference type="Proteomes" id="UP000193623">
    <property type="component" value="Unassembled WGS sequence"/>
</dbReference>
<evidence type="ECO:0000313" key="1">
    <source>
        <dbReference type="EMBL" id="SLN59385.1"/>
    </source>
</evidence>
<gene>
    <name evidence="1" type="ORF">PSJ8397_03154</name>
</gene>